<proteinExistence type="predicted"/>
<sequence length="181" mass="20561">MGKGLNIMDQRHMQWMLGFCNGARIIVIDTLSRVHHLDENSNGDMAQLVSRLEQIAYLTGASVLYLHHVNKNSAREGQTGQQQAARGASALIDNARWCGFVERMTEDKAELLSDRTFDRRPIGNDRRKYFLRFGSSKINYGEDLDDRWYERQAEGVLIPVELVSAKQENAKKGRATNVYTG</sequence>
<dbReference type="AlphaFoldDB" id="A0A1I6BN14"/>
<gene>
    <name evidence="1" type="ORF">SAMN05216578_10517</name>
</gene>
<protein>
    <submittedName>
        <fullName evidence="1">Uncharacterized protein</fullName>
    </submittedName>
</protein>
<organism evidence="1 2">
    <name type="scientific">Halopseudomonas formosensis</name>
    <dbReference type="NCBI Taxonomy" id="1002526"/>
    <lineage>
        <taxon>Bacteria</taxon>
        <taxon>Pseudomonadati</taxon>
        <taxon>Pseudomonadota</taxon>
        <taxon>Gammaproteobacteria</taxon>
        <taxon>Pseudomonadales</taxon>
        <taxon>Pseudomonadaceae</taxon>
        <taxon>Halopseudomonas</taxon>
    </lineage>
</organism>
<dbReference type="EMBL" id="FOYD01000005">
    <property type="protein sequence ID" value="SFQ82339.1"/>
    <property type="molecule type" value="Genomic_DNA"/>
</dbReference>
<evidence type="ECO:0000313" key="1">
    <source>
        <dbReference type="EMBL" id="SFQ82339.1"/>
    </source>
</evidence>
<evidence type="ECO:0000313" key="2">
    <source>
        <dbReference type="Proteomes" id="UP000242815"/>
    </source>
</evidence>
<dbReference type="Gene3D" id="3.40.50.300">
    <property type="entry name" value="P-loop containing nucleotide triphosphate hydrolases"/>
    <property type="match status" value="1"/>
</dbReference>
<dbReference type="InterPro" id="IPR027417">
    <property type="entry name" value="P-loop_NTPase"/>
</dbReference>
<accession>A0A1I6BN14</accession>
<dbReference type="Proteomes" id="UP000242815">
    <property type="component" value="Unassembled WGS sequence"/>
</dbReference>
<dbReference type="STRING" id="1002526.SAMN05216578_10517"/>
<reference evidence="1 2" key="1">
    <citation type="submission" date="2016-10" db="EMBL/GenBank/DDBJ databases">
        <authorList>
            <person name="de Groot N.N."/>
        </authorList>
    </citation>
    <scope>NUCLEOTIDE SEQUENCE [LARGE SCALE GENOMIC DNA]</scope>
    <source>
        <strain evidence="1 2">JCM 18415</strain>
    </source>
</reference>
<dbReference type="Pfam" id="PF13481">
    <property type="entry name" value="AAA_25"/>
    <property type="match status" value="1"/>
</dbReference>
<name>A0A1I6BN14_9GAMM</name>